<comment type="caution">
    <text evidence="1">The sequence shown here is derived from an EMBL/GenBank/DDBJ whole genome shotgun (WGS) entry which is preliminary data.</text>
</comment>
<evidence type="ECO:0000313" key="2">
    <source>
        <dbReference type="Proteomes" id="UP001162483"/>
    </source>
</evidence>
<gene>
    <name evidence="1" type="ORF">SPARVUS_LOCUS2021827</name>
</gene>
<dbReference type="EMBL" id="CATNWA010002107">
    <property type="protein sequence ID" value="CAI9542033.1"/>
    <property type="molecule type" value="Genomic_DNA"/>
</dbReference>
<accession>A0ABN9B5N4</accession>
<reference evidence="1" key="1">
    <citation type="submission" date="2023-05" db="EMBL/GenBank/DDBJ databases">
        <authorList>
            <person name="Stuckert A."/>
        </authorList>
    </citation>
    <scope>NUCLEOTIDE SEQUENCE</scope>
</reference>
<keyword evidence="2" id="KW-1185">Reference proteome</keyword>
<sequence>MLLPIPRVCHGPCTASHCWAVSIATPAAMCHFQGSSHCWCVLNFLT</sequence>
<protein>
    <submittedName>
        <fullName evidence="1">Uncharacterized protein</fullName>
    </submittedName>
</protein>
<name>A0ABN9B5N4_9NEOB</name>
<evidence type="ECO:0000313" key="1">
    <source>
        <dbReference type="EMBL" id="CAI9542033.1"/>
    </source>
</evidence>
<organism evidence="1 2">
    <name type="scientific">Staurois parvus</name>
    <dbReference type="NCBI Taxonomy" id="386267"/>
    <lineage>
        <taxon>Eukaryota</taxon>
        <taxon>Metazoa</taxon>
        <taxon>Chordata</taxon>
        <taxon>Craniata</taxon>
        <taxon>Vertebrata</taxon>
        <taxon>Euteleostomi</taxon>
        <taxon>Amphibia</taxon>
        <taxon>Batrachia</taxon>
        <taxon>Anura</taxon>
        <taxon>Neobatrachia</taxon>
        <taxon>Ranoidea</taxon>
        <taxon>Ranidae</taxon>
        <taxon>Staurois</taxon>
    </lineage>
</organism>
<proteinExistence type="predicted"/>
<dbReference type="Proteomes" id="UP001162483">
    <property type="component" value="Unassembled WGS sequence"/>
</dbReference>